<dbReference type="Gene3D" id="3.40.50.1980">
    <property type="entry name" value="Nitrogenase molybdenum iron protein domain"/>
    <property type="match status" value="2"/>
</dbReference>
<dbReference type="AlphaFoldDB" id="A0A7C1FEA1"/>
<sequence>MPEINSRIKEAPLSVRLAVAVLLLTLFAAGCTGVRTLDDGKVHVVATFFPLYDFARQVGGERVKVSCLVPPGTSVHEWEPSVRDIRRAVRADLFIYNGAGLEPWVERMLPEFREEAVVEATRGLALLRYEGEERREENTATKHRQDGLYDPHAWLDPVLAQHYVKEIAAGLARVDPAGRSYYQKRAQAYISRLAVLDGAYREAAVHFKRREIVTAHAAFGYLAARYGLRQIPVAGLSPQAEPSPARLKELVALVRRHGVRYIFFDSAVNPRIAETLAREAKVKSLVLSPAAGLSPEEKSGQKDYVAVMEDNLAALVTALNGDEPRWQIKPRNPARD</sequence>
<dbReference type="PROSITE" id="PS51257">
    <property type="entry name" value="PROKAR_LIPOPROTEIN"/>
    <property type="match status" value="1"/>
</dbReference>
<comment type="similarity">
    <text evidence="1 4">Belongs to the bacterial solute-binding protein 9 family.</text>
</comment>
<comment type="caution">
    <text evidence="5">The sequence shown here is derived from an EMBL/GenBank/DDBJ whole genome shotgun (WGS) entry which is preliminary data.</text>
</comment>
<accession>A0A7C1FEA1</accession>
<organism evidence="5">
    <name type="scientific">Ammonifex degensii</name>
    <dbReference type="NCBI Taxonomy" id="42838"/>
    <lineage>
        <taxon>Bacteria</taxon>
        <taxon>Bacillati</taxon>
        <taxon>Bacillota</taxon>
        <taxon>Clostridia</taxon>
        <taxon>Thermoanaerobacterales</taxon>
        <taxon>Thermoanaerobacteraceae</taxon>
        <taxon>Ammonifex</taxon>
    </lineage>
</organism>
<evidence type="ECO:0000313" key="5">
    <source>
        <dbReference type="EMBL" id="HDW51723.1"/>
    </source>
</evidence>
<gene>
    <name evidence="5" type="ORF">ENQ35_03175</name>
</gene>
<evidence type="ECO:0000256" key="2">
    <source>
        <dbReference type="ARBA" id="ARBA00022448"/>
    </source>
</evidence>
<dbReference type="GO" id="GO:0046872">
    <property type="term" value="F:metal ion binding"/>
    <property type="evidence" value="ECO:0007669"/>
    <property type="project" value="InterPro"/>
</dbReference>
<reference evidence="5" key="1">
    <citation type="journal article" date="2020" name="mSystems">
        <title>Genome- and Community-Level Interaction Insights into Carbon Utilization and Element Cycling Functions of Hydrothermarchaeota in Hydrothermal Sediment.</title>
        <authorList>
            <person name="Zhou Z."/>
            <person name="Liu Y."/>
            <person name="Xu W."/>
            <person name="Pan J."/>
            <person name="Luo Z.H."/>
            <person name="Li M."/>
        </authorList>
    </citation>
    <scope>NUCLEOTIDE SEQUENCE [LARGE SCALE GENOMIC DNA]</scope>
    <source>
        <strain evidence="5">SpSt-301</strain>
    </source>
</reference>
<evidence type="ECO:0000256" key="1">
    <source>
        <dbReference type="ARBA" id="ARBA00011028"/>
    </source>
</evidence>
<dbReference type="GO" id="GO:0007155">
    <property type="term" value="P:cell adhesion"/>
    <property type="evidence" value="ECO:0007669"/>
    <property type="project" value="InterPro"/>
</dbReference>
<evidence type="ECO:0000256" key="4">
    <source>
        <dbReference type="RuleBase" id="RU003512"/>
    </source>
</evidence>
<protein>
    <submittedName>
        <fullName evidence="5">ABC transporter substrate-binding protein</fullName>
    </submittedName>
</protein>
<dbReference type="InterPro" id="IPR050492">
    <property type="entry name" value="Bact_metal-bind_prot9"/>
</dbReference>
<dbReference type="PRINTS" id="PR00691">
    <property type="entry name" value="ADHESINB"/>
</dbReference>
<dbReference type="InterPro" id="IPR006127">
    <property type="entry name" value="ZnuA-like"/>
</dbReference>
<name>A0A7C1FEA1_9THEO</name>
<dbReference type="InterPro" id="IPR006129">
    <property type="entry name" value="AdhesinB"/>
</dbReference>
<dbReference type="SUPFAM" id="SSF53807">
    <property type="entry name" value="Helical backbone' metal receptor"/>
    <property type="match status" value="1"/>
</dbReference>
<dbReference type="InterPro" id="IPR006128">
    <property type="entry name" value="Lipoprotein_PsaA-like"/>
</dbReference>
<evidence type="ECO:0000256" key="3">
    <source>
        <dbReference type="ARBA" id="ARBA00022729"/>
    </source>
</evidence>
<dbReference type="PANTHER" id="PTHR42953">
    <property type="entry name" value="HIGH-AFFINITY ZINC UPTAKE SYSTEM PROTEIN ZNUA-RELATED"/>
    <property type="match status" value="1"/>
</dbReference>
<dbReference type="Pfam" id="PF01297">
    <property type="entry name" value="ZnuA"/>
    <property type="match status" value="1"/>
</dbReference>
<dbReference type="PRINTS" id="PR00690">
    <property type="entry name" value="ADHESNFAMILY"/>
</dbReference>
<proteinExistence type="inferred from homology"/>
<keyword evidence="3" id="KW-0732">Signal</keyword>
<keyword evidence="2 4" id="KW-0813">Transport</keyword>
<dbReference type="PANTHER" id="PTHR42953:SF3">
    <property type="entry name" value="HIGH-AFFINITY ZINC UPTAKE SYSTEM PROTEIN ZNUA"/>
    <property type="match status" value="1"/>
</dbReference>
<dbReference type="GO" id="GO:0030001">
    <property type="term" value="P:metal ion transport"/>
    <property type="evidence" value="ECO:0007669"/>
    <property type="project" value="InterPro"/>
</dbReference>
<dbReference type="EMBL" id="DSMV01000193">
    <property type="protein sequence ID" value="HDW51723.1"/>
    <property type="molecule type" value="Genomic_DNA"/>
</dbReference>